<feature type="domain" description="GGDEF" evidence="4">
    <location>
        <begin position="263"/>
        <end position="392"/>
    </location>
</feature>
<dbReference type="PANTHER" id="PTHR33121:SF23">
    <property type="entry name" value="CYCLIC DI-GMP PHOSPHODIESTERASE PDEB"/>
    <property type="match status" value="1"/>
</dbReference>
<dbReference type="Gene3D" id="3.30.110.200">
    <property type="match status" value="1"/>
</dbReference>
<dbReference type="Gene3D" id="3.20.20.450">
    <property type="entry name" value="EAL domain"/>
    <property type="match status" value="1"/>
</dbReference>
<dbReference type="Pfam" id="PF16448">
    <property type="entry name" value="LapD_MoxY_N"/>
    <property type="match status" value="1"/>
</dbReference>
<dbReference type="InterPro" id="IPR035919">
    <property type="entry name" value="EAL_sf"/>
</dbReference>
<feature type="transmembrane region" description="Helical" evidence="1">
    <location>
        <begin position="6"/>
        <end position="27"/>
    </location>
</feature>
<feature type="domain" description="EAL" evidence="2">
    <location>
        <begin position="398"/>
        <end position="641"/>
    </location>
</feature>
<dbReference type="InterPro" id="IPR029787">
    <property type="entry name" value="Nucleotide_cyclase"/>
</dbReference>
<dbReference type="InterPro" id="IPR001633">
    <property type="entry name" value="EAL_dom"/>
</dbReference>
<dbReference type="PROSITE" id="PS50883">
    <property type="entry name" value="EAL"/>
    <property type="match status" value="1"/>
</dbReference>
<feature type="transmembrane region" description="Helical" evidence="1">
    <location>
        <begin position="150"/>
        <end position="169"/>
    </location>
</feature>
<dbReference type="InterPro" id="IPR050706">
    <property type="entry name" value="Cyclic-di-GMP_PDE-like"/>
</dbReference>
<keyword evidence="6" id="KW-1185">Reference proteome</keyword>
<dbReference type="SMART" id="SM00052">
    <property type="entry name" value="EAL"/>
    <property type="match status" value="1"/>
</dbReference>
<evidence type="ECO:0000259" key="4">
    <source>
        <dbReference type="PROSITE" id="PS50887"/>
    </source>
</evidence>
<evidence type="ECO:0000259" key="3">
    <source>
        <dbReference type="PROSITE" id="PS50885"/>
    </source>
</evidence>
<protein>
    <submittedName>
        <fullName evidence="5">EAL domain-containing protein</fullName>
    </submittedName>
</protein>
<sequence>MSLIKQLWLTITTLLLLAFVGSLLIGVTSSRHYIEQEIEIKNNDNANALALSMSQMEKDPVILELLLAAQFDTGHYQRIELRDAEGEIIEQRTASEYVDDVPAWFVELVRFDVPAGHAVVQDGWQQYGTLELESQHSFAYRSLWRSSLELAGWFALAGVVSLLLASWIVNTIRRPLRNVVSQAQAIGQRRFMMASEPRTRELREVVQAMNQLSYAVRQMLGEESDKLDQLRRRMQHDPVTDTLTRAPFLDQLQAHLKSEKDDASGTLAMVRVARLAELNQQLGHAATDTLLVRVARRLDQLANLYGYGTVGRLNGSDFALTLPRHHDLEALGSDLAERLHSLGEEFGATVSLPSALCQYHQGESRTQLLASLDGALAAAEARGGNSQELVDQPASSVLFTNRDEWREALTEALEQGVFLAHYPVLDAQGQLIHHEVPSRLRLKGEWRPAGVFLPWISRLAMAPSLDLAAIAAALSDVETSGKAVAINLSPDSLNDGHFVGELLSRVRARQSIADKLWFELPQSVALQQPQALRTLCHALLGLGCRVGLEHVGTQFGKIEGLQDLGLSFLKIEGALSLEIESRGDQQSLLRGMATLAHSLGIMAIAEGVESQGAAKTLFELGLDGVTGPGVRHREDSGASDA</sequence>
<dbReference type="Pfam" id="PF00990">
    <property type="entry name" value="GGDEF"/>
    <property type="match status" value="1"/>
</dbReference>
<dbReference type="InterPro" id="IPR003660">
    <property type="entry name" value="HAMP_dom"/>
</dbReference>
<dbReference type="RefSeq" id="WP_167110530.1">
    <property type="nucleotide sequence ID" value="NZ_JAAQTO010000004.1"/>
</dbReference>
<dbReference type="InterPro" id="IPR042461">
    <property type="entry name" value="LapD_MoxY_peri_C"/>
</dbReference>
<dbReference type="Gene3D" id="6.20.270.20">
    <property type="entry name" value="LapD/MoxY periplasmic domain"/>
    <property type="match status" value="1"/>
</dbReference>
<dbReference type="PANTHER" id="PTHR33121">
    <property type="entry name" value="CYCLIC DI-GMP PHOSPHODIESTERASE PDEF"/>
    <property type="match status" value="1"/>
</dbReference>
<dbReference type="Proteomes" id="UP001318321">
    <property type="component" value="Unassembled WGS sequence"/>
</dbReference>
<evidence type="ECO:0000256" key="1">
    <source>
        <dbReference type="SAM" id="Phobius"/>
    </source>
</evidence>
<dbReference type="InterPro" id="IPR032244">
    <property type="entry name" value="LapD_MoxY_N"/>
</dbReference>
<feature type="domain" description="HAMP" evidence="3">
    <location>
        <begin position="170"/>
        <end position="221"/>
    </location>
</feature>
<reference evidence="5 6" key="1">
    <citation type="submission" date="2020-03" db="EMBL/GenBank/DDBJ databases">
        <title>Identification of Halomonas strains.</title>
        <authorList>
            <person name="Xiao Z."/>
            <person name="Dong F."/>
            <person name="Wang Z."/>
            <person name="Zhao J.-Y."/>
        </authorList>
    </citation>
    <scope>NUCLEOTIDE SEQUENCE [LARGE SCALE GENOMIC DNA]</scope>
    <source>
        <strain evidence="5 6">DX6</strain>
    </source>
</reference>
<dbReference type="Gene3D" id="3.30.70.270">
    <property type="match status" value="1"/>
</dbReference>
<dbReference type="SMART" id="SM00267">
    <property type="entry name" value="GGDEF"/>
    <property type="match status" value="1"/>
</dbReference>
<accession>A0ABX0PPQ2</accession>
<evidence type="ECO:0000259" key="2">
    <source>
        <dbReference type="PROSITE" id="PS50883"/>
    </source>
</evidence>
<keyword evidence="1" id="KW-0472">Membrane</keyword>
<comment type="caution">
    <text evidence="5">The sequence shown here is derived from an EMBL/GenBank/DDBJ whole genome shotgun (WGS) entry which is preliminary data.</text>
</comment>
<name>A0ABX0PPQ2_9GAMM</name>
<proteinExistence type="predicted"/>
<dbReference type="PROSITE" id="PS50887">
    <property type="entry name" value="GGDEF"/>
    <property type="match status" value="1"/>
</dbReference>
<dbReference type="SUPFAM" id="SSF141868">
    <property type="entry name" value="EAL domain-like"/>
    <property type="match status" value="1"/>
</dbReference>
<dbReference type="CDD" id="cd01948">
    <property type="entry name" value="EAL"/>
    <property type="match status" value="1"/>
</dbReference>
<dbReference type="InterPro" id="IPR000160">
    <property type="entry name" value="GGDEF_dom"/>
</dbReference>
<dbReference type="Pfam" id="PF00563">
    <property type="entry name" value="EAL"/>
    <property type="match status" value="1"/>
</dbReference>
<evidence type="ECO:0000313" key="5">
    <source>
        <dbReference type="EMBL" id="NIC04217.1"/>
    </source>
</evidence>
<dbReference type="SUPFAM" id="SSF55073">
    <property type="entry name" value="Nucleotide cyclase"/>
    <property type="match status" value="1"/>
</dbReference>
<dbReference type="InterPro" id="IPR043128">
    <property type="entry name" value="Rev_trsase/Diguanyl_cyclase"/>
</dbReference>
<keyword evidence="1" id="KW-1133">Transmembrane helix</keyword>
<evidence type="ECO:0000313" key="6">
    <source>
        <dbReference type="Proteomes" id="UP001318321"/>
    </source>
</evidence>
<keyword evidence="1" id="KW-0812">Transmembrane</keyword>
<dbReference type="PROSITE" id="PS50885">
    <property type="entry name" value="HAMP"/>
    <property type="match status" value="1"/>
</dbReference>
<organism evidence="5 6">
    <name type="scientific">Billgrantia bachuensis</name>
    <dbReference type="NCBI Taxonomy" id="2717286"/>
    <lineage>
        <taxon>Bacteria</taxon>
        <taxon>Pseudomonadati</taxon>
        <taxon>Pseudomonadota</taxon>
        <taxon>Gammaproteobacteria</taxon>
        <taxon>Oceanospirillales</taxon>
        <taxon>Halomonadaceae</taxon>
        <taxon>Billgrantia</taxon>
    </lineage>
</organism>
<dbReference type="EMBL" id="JAAQTO010000004">
    <property type="protein sequence ID" value="NIC04217.1"/>
    <property type="molecule type" value="Genomic_DNA"/>
</dbReference>
<gene>
    <name evidence="5" type="ORF">HBJ55_02080</name>
</gene>